<organism evidence="2">
    <name type="scientific">freshwater metagenome</name>
    <dbReference type="NCBI Taxonomy" id="449393"/>
    <lineage>
        <taxon>unclassified sequences</taxon>
        <taxon>metagenomes</taxon>
        <taxon>ecological metagenomes</taxon>
    </lineage>
</organism>
<gene>
    <name evidence="2" type="ORF">UFOPK1762_01636</name>
    <name evidence="3" type="ORF">UFOPK4371_01597</name>
</gene>
<dbReference type="AlphaFoldDB" id="A0A6J6G4K2"/>
<evidence type="ECO:0000256" key="1">
    <source>
        <dbReference type="SAM" id="MobiDB-lite"/>
    </source>
</evidence>
<protein>
    <submittedName>
        <fullName evidence="2">Unannotated protein</fullName>
    </submittedName>
</protein>
<sequence length="192" mass="20178">MAAAIATIPPARPSSPSMRLMALAIPTTQSTDSKYDQSVESTKTPANGTRKTRIEIPEITRTLAATTMPATLAGAETSRRSSIAPTPAITNAASTNPSGSVLPLKTTSNEPMHHAVNMPARTPSNIAKPPSVGVGRSCTCRASGRTTAPIRTDKRRTPNNATNVVTATTAKTIAYAPMLGTRLKTSRLSRRE</sequence>
<feature type="region of interest" description="Disordered" evidence="1">
    <location>
        <begin position="29"/>
        <end position="48"/>
    </location>
</feature>
<evidence type="ECO:0000313" key="3">
    <source>
        <dbReference type="EMBL" id="CAB5078449.1"/>
    </source>
</evidence>
<evidence type="ECO:0000313" key="2">
    <source>
        <dbReference type="EMBL" id="CAB4596206.1"/>
    </source>
</evidence>
<accession>A0A6J6G4K2</accession>
<proteinExistence type="predicted"/>
<name>A0A6J6G4K2_9ZZZZ</name>
<reference evidence="2" key="1">
    <citation type="submission" date="2020-05" db="EMBL/GenBank/DDBJ databases">
        <authorList>
            <person name="Chiriac C."/>
            <person name="Salcher M."/>
            <person name="Ghai R."/>
            <person name="Kavagutti S V."/>
        </authorList>
    </citation>
    <scope>NUCLEOTIDE SEQUENCE</scope>
</reference>
<dbReference type="EMBL" id="CAEZTY010000086">
    <property type="protein sequence ID" value="CAB4596206.1"/>
    <property type="molecule type" value="Genomic_DNA"/>
</dbReference>
<dbReference type="EMBL" id="CAFBRD010000113">
    <property type="protein sequence ID" value="CAB5078449.1"/>
    <property type="molecule type" value="Genomic_DNA"/>
</dbReference>